<protein>
    <submittedName>
        <fullName evidence="2">Uncharacterized protein</fullName>
    </submittedName>
</protein>
<evidence type="ECO:0000256" key="1">
    <source>
        <dbReference type="SAM" id="MobiDB-lite"/>
    </source>
</evidence>
<sequence length="250" mass="27809">SSKCSPSGHSILSASAPLPYWDEHCLCRWHVKPRQRSQAEAPSLFGCLFPNPRDTLPPARPPCPSSQTNEHQCSPHPLPRGGPLTWGGGTPAHSTPWSSCPPKTSRPRSPRRCSHLVTRILTRDHRRHLDNRHYAREFHPDLPCITLHAFLTDWLHPALAPCFDGLEIVWAYIFWLQLWRYPLCILNAKTLLRSAPDSAPNPLPYGSTAFHCPRSITPCTSTFTSAGLLCHATYPPDATQGTCAADKFSA</sequence>
<name>A0AAD7AMI0_9AGAR</name>
<dbReference type="EMBL" id="JARIHO010000004">
    <property type="protein sequence ID" value="KAJ7363046.1"/>
    <property type="molecule type" value="Genomic_DNA"/>
</dbReference>
<proteinExistence type="predicted"/>
<dbReference type="AlphaFoldDB" id="A0AAD7AMI0"/>
<dbReference type="Proteomes" id="UP001218218">
    <property type="component" value="Unassembled WGS sequence"/>
</dbReference>
<feature type="region of interest" description="Disordered" evidence="1">
    <location>
        <begin position="58"/>
        <end position="110"/>
    </location>
</feature>
<reference evidence="2" key="1">
    <citation type="submission" date="2023-03" db="EMBL/GenBank/DDBJ databases">
        <title>Massive genome expansion in bonnet fungi (Mycena s.s.) driven by repeated elements and novel gene families across ecological guilds.</title>
        <authorList>
            <consortium name="Lawrence Berkeley National Laboratory"/>
            <person name="Harder C.B."/>
            <person name="Miyauchi S."/>
            <person name="Viragh M."/>
            <person name="Kuo A."/>
            <person name="Thoen E."/>
            <person name="Andreopoulos B."/>
            <person name="Lu D."/>
            <person name="Skrede I."/>
            <person name="Drula E."/>
            <person name="Henrissat B."/>
            <person name="Morin E."/>
            <person name="Kohler A."/>
            <person name="Barry K."/>
            <person name="LaButti K."/>
            <person name="Morin E."/>
            <person name="Salamov A."/>
            <person name="Lipzen A."/>
            <person name="Mereny Z."/>
            <person name="Hegedus B."/>
            <person name="Baldrian P."/>
            <person name="Stursova M."/>
            <person name="Weitz H."/>
            <person name="Taylor A."/>
            <person name="Grigoriev I.V."/>
            <person name="Nagy L.G."/>
            <person name="Martin F."/>
            <person name="Kauserud H."/>
        </authorList>
    </citation>
    <scope>NUCLEOTIDE SEQUENCE</scope>
    <source>
        <strain evidence="2">CBHHK002</strain>
    </source>
</reference>
<organism evidence="2 3">
    <name type="scientific">Mycena albidolilacea</name>
    <dbReference type="NCBI Taxonomy" id="1033008"/>
    <lineage>
        <taxon>Eukaryota</taxon>
        <taxon>Fungi</taxon>
        <taxon>Dikarya</taxon>
        <taxon>Basidiomycota</taxon>
        <taxon>Agaricomycotina</taxon>
        <taxon>Agaricomycetes</taxon>
        <taxon>Agaricomycetidae</taxon>
        <taxon>Agaricales</taxon>
        <taxon>Marasmiineae</taxon>
        <taxon>Mycenaceae</taxon>
        <taxon>Mycena</taxon>
    </lineage>
</organism>
<keyword evidence="3" id="KW-1185">Reference proteome</keyword>
<evidence type="ECO:0000313" key="2">
    <source>
        <dbReference type="EMBL" id="KAJ7363046.1"/>
    </source>
</evidence>
<gene>
    <name evidence="2" type="ORF">DFH08DRAFT_1073870</name>
</gene>
<accession>A0AAD7AMI0</accession>
<evidence type="ECO:0000313" key="3">
    <source>
        <dbReference type="Proteomes" id="UP001218218"/>
    </source>
</evidence>
<comment type="caution">
    <text evidence="2">The sequence shown here is derived from an EMBL/GenBank/DDBJ whole genome shotgun (WGS) entry which is preliminary data.</text>
</comment>
<feature type="non-terminal residue" evidence="2">
    <location>
        <position position="250"/>
    </location>
</feature>